<evidence type="ECO:0000256" key="1">
    <source>
        <dbReference type="SAM" id="Phobius"/>
    </source>
</evidence>
<dbReference type="InterPro" id="IPR002656">
    <property type="entry name" value="Acyl_transf_3_dom"/>
</dbReference>
<name>A0ABP8YAJ5_9MICO</name>
<evidence type="ECO:0000313" key="3">
    <source>
        <dbReference type="EMBL" id="GAA4723634.1"/>
    </source>
</evidence>
<feature type="transmembrane region" description="Helical" evidence="1">
    <location>
        <begin position="285"/>
        <end position="306"/>
    </location>
</feature>
<evidence type="ECO:0000313" key="4">
    <source>
        <dbReference type="Proteomes" id="UP001500556"/>
    </source>
</evidence>
<dbReference type="PANTHER" id="PTHR36927:SF4">
    <property type="entry name" value="BLR5718 PROTEIN"/>
    <property type="match status" value="1"/>
</dbReference>
<feature type="transmembrane region" description="Helical" evidence="1">
    <location>
        <begin position="254"/>
        <end position="273"/>
    </location>
</feature>
<protein>
    <submittedName>
        <fullName evidence="3">Acyltransferase family protein</fullName>
    </submittedName>
</protein>
<keyword evidence="3" id="KW-0808">Transferase</keyword>
<feature type="transmembrane region" description="Helical" evidence="1">
    <location>
        <begin position="65"/>
        <end position="86"/>
    </location>
</feature>
<dbReference type="RefSeq" id="WP_345503283.1">
    <property type="nucleotide sequence ID" value="NZ_BAABLO010000010.1"/>
</dbReference>
<feature type="transmembrane region" description="Helical" evidence="1">
    <location>
        <begin position="326"/>
        <end position="344"/>
    </location>
</feature>
<proteinExistence type="predicted"/>
<keyword evidence="3" id="KW-0012">Acyltransferase</keyword>
<feature type="transmembrane region" description="Helical" evidence="1">
    <location>
        <begin position="155"/>
        <end position="174"/>
    </location>
</feature>
<reference evidence="4" key="1">
    <citation type="journal article" date="2019" name="Int. J. Syst. Evol. Microbiol.">
        <title>The Global Catalogue of Microorganisms (GCM) 10K type strain sequencing project: providing services to taxonomists for standard genome sequencing and annotation.</title>
        <authorList>
            <consortium name="The Broad Institute Genomics Platform"/>
            <consortium name="The Broad Institute Genome Sequencing Center for Infectious Disease"/>
            <person name="Wu L."/>
            <person name="Ma J."/>
        </authorList>
    </citation>
    <scope>NUCLEOTIDE SEQUENCE [LARGE SCALE GENOMIC DNA]</scope>
    <source>
        <strain evidence="4">JCM 18961</strain>
    </source>
</reference>
<dbReference type="PANTHER" id="PTHR36927">
    <property type="entry name" value="BLR4337 PROTEIN"/>
    <property type="match status" value="1"/>
</dbReference>
<comment type="caution">
    <text evidence="3">The sequence shown here is derived from an EMBL/GenBank/DDBJ whole genome shotgun (WGS) entry which is preliminary data.</text>
</comment>
<dbReference type="Pfam" id="PF01757">
    <property type="entry name" value="Acyl_transf_3"/>
    <property type="match status" value="1"/>
</dbReference>
<keyword evidence="1" id="KW-0472">Membrane</keyword>
<feature type="transmembrane region" description="Helical" evidence="1">
    <location>
        <begin position="107"/>
        <end position="125"/>
    </location>
</feature>
<gene>
    <name evidence="3" type="ORF">GCM10025782_22040</name>
</gene>
<dbReference type="Proteomes" id="UP001500556">
    <property type="component" value="Unassembled WGS sequence"/>
</dbReference>
<keyword evidence="1" id="KW-1133">Transmembrane helix</keyword>
<dbReference type="EMBL" id="BAABLO010000010">
    <property type="protein sequence ID" value="GAA4723634.1"/>
    <property type="molecule type" value="Genomic_DNA"/>
</dbReference>
<organism evidence="3 4">
    <name type="scientific">Pedococcus ginsenosidimutans</name>
    <dbReference type="NCBI Taxonomy" id="490570"/>
    <lineage>
        <taxon>Bacteria</taxon>
        <taxon>Bacillati</taxon>
        <taxon>Actinomycetota</taxon>
        <taxon>Actinomycetes</taxon>
        <taxon>Micrococcales</taxon>
        <taxon>Intrasporangiaceae</taxon>
        <taxon>Pedococcus</taxon>
    </lineage>
</organism>
<accession>A0ABP8YAJ5</accession>
<sequence length="384" mass="41364">MVVAHGARPTLAGQPPARLAYADNLKVALVAGVVLAHVCLAWNGLEGAWVLSEPTVREPLLSVLLLATIVGVTFGMPLFFMVAGLFTPKSLQRKGTRQFLRDRAFRLLLPSIAFVLLLTPPIEFVDSSNAGFRGSFWEFIPHAWWPLPPPPGPTWFLGVLLVFSTAYAVVRRTWPRGPGTGRRLTGRGLAVTVVLVTVASYAVRIWAPFGEERWHLAVAQAPGWVAGFALGLLAGENGWFDHLDARLATRVRHLAWLSMAGCAALVAALSTAGADVDVFGGGGTWQSLVFAAIESTVLVTASFWVVDAFRRRADRQGPLARSLGRAAYATFFVHQGVLVLLILASRHLPWPTEARFVLVAVLGVVLSFAFGAALLRVPGVAKVL</sequence>
<feature type="transmembrane region" description="Helical" evidence="1">
    <location>
        <begin position="356"/>
        <end position="375"/>
    </location>
</feature>
<feature type="domain" description="Acyltransferase 3" evidence="2">
    <location>
        <begin position="20"/>
        <end position="370"/>
    </location>
</feature>
<feature type="transmembrane region" description="Helical" evidence="1">
    <location>
        <begin position="213"/>
        <end position="233"/>
    </location>
</feature>
<keyword evidence="1" id="KW-0812">Transmembrane</keyword>
<keyword evidence="4" id="KW-1185">Reference proteome</keyword>
<dbReference type="InterPro" id="IPR050623">
    <property type="entry name" value="Glucan_succinyl_AcylTrfase"/>
</dbReference>
<dbReference type="GO" id="GO:0016746">
    <property type="term" value="F:acyltransferase activity"/>
    <property type="evidence" value="ECO:0007669"/>
    <property type="project" value="UniProtKB-KW"/>
</dbReference>
<evidence type="ECO:0000259" key="2">
    <source>
        <dbReference type="Pfam" id="PF01757"/>
    </source>
</evidence>
<feature type="transmembrane region" description="Helical" evidence="1">
    <location>
        <begin position="186"/>
        <end position="207"/>
    </location>
</feature>
<feature type="transmembrane region" description="Helical" evidence="1">
    <location>
        <begin position="27"/>
        <end position="45"/>
    </location>
</feature>